<dbReference type="SUPFAM" id="SSF54001">
    <property type="entry name" value="Cysteine proteinases"/>
    <property type="match status" value="1"/>
</dbReference>
<evidence type="ECO:0000313" key="2">
    <source>
        <dbReference type="Proteomes" id="UP001454036"/>
    </source>
</evidence>
<accession>A0AAV3QZP2</accession>
<name>A0AAV3QZP2_LITER</name>
<dbReference type="Proteomes" id="UP001454036">
    <property type="component" value="Unassembled WGS sequence"/>
</dbReference>
<organism evidence="1 2">
    <name type="scientific">Lithospermum erythrorhizon</name>
    <name type="common">Purple gromwell</name>
    <name type="synonym">Lithospermum officinale var. erythrorhizon</name>
    <dbReference type="NCBI Taxonomy" id="34254"/>
    <lineage>
        <taxon>Eukaryota</taxon>
        <taxon>Viridiplantae</taxon>
        <taxon>Streptophyta</taxon>
        <taxon>Embryophyta</taxon>
        <taxon>Tracheophyta</taxon>
        <taxon>Spermatophyta</taxon>
        <taxon>Magnoliopsida</taxon>
        <taxon>eudicotyledons</taxon>
        <taxon>Gunneridae</taxon>
        <taxon>Pentapetalae</taxon>
        <taxon>asterids</taxon>
        <taxon>lamiids</taxon>
        <taxon>Boraginales</taxon>
        <taxon>Boraginaceae</taxon>
        <taxon>Boraginoideae</taxon>
        <taxon>Lithospermeae</taxon>
        <taxon>Lithospermum</taxon>
    </lineage>
</organism>
<keyword evidence="2" id="KW-1185">Reference proteome</keyword>
<sequence length="161" mass="18825">MLYCSFLIYKNITCSLKTTKRRKMELQAARCCLEGLRWICSILLGNNKKWDSTARSECDYVFGIENINKVHWEAYSYDFKNKTGNVYDSMQNDLKDERMEVFEKHAIIARSLYNLNSEKHRMACLLSVNCILEPDTSPSIILPGRSLTVYSIHCFLMPIFR</sequence>
<reference evidence="1 2" key="1">
    <citation type="submission" date="2024-01" db="EMBL/GenBank/DDBJ databases">
        <title>The complete chloroplast genome sequence of Lithospermum erythrorhizon: insights into the phylogenetic relationship among Boraginaceae species and the maternal lineages of purple gromwells.</title>
        <authorList>
            <person name="Okada T."/>
            <person name="Watanabe K."/>
        </authorList>
    </citation>
    <scope>NUCLEOTIDE SEQUENCE [LARGE SCALE GENOMIC DNA]</scope>
</reference>
<proteinExistence type="predicted"/>
<dbReference type="AlphaFoldDB" id="A0AAV3QZP2"/>
<dbReference type="InterPro" id="IPR038765">
    <property type="entry name" value="Papain-like_cys_pep_sf"/>
</dbReference>
<evidence type="ECO:0000313" key="1">
    <source>
        <dbReference type="EMBL" id="GAA0168287.1"/>
    </source>
</evidence>
<comment type="caution">
    <text evidence="1">The sequence shown here is derived from an EMBL/GenBank/DDBJ whole genome shotgun (WGS) entry which is preliminary data.</text>
</comment>
<gene>
    <name evidence="1" type="ORF">LIER_23037</name>
</gene>
<protein>
    <submittedName>
        <fullName evidence="1">Uncharacterized protein</fullName>
    </submittedName>
</protein>
<dbReference type="EMBL" id="BAABME010006409">
    <property type="protein sequence ID" value="GAA0168287.1"/>
    <property type="molecule type" value="Genomic_DNA"/>
</dbReference>
<dbReference type="Gene3D" id="3.30.310.130">
    <property type="entry name" value="Ubiquitin-related"/>
    <property type="match status" value="1"/>
</dbReference>